<dbReference type="PANTHER" id="PTHR43304">
    <property type="entry name" value="PHYTOCHROME-LIKE PROTEIN CPH1"/>
    <property type="match status" value="1"/>
</dbReference>
<keyword evidence="10" id="KW-1185">Reference proteome</keyword>
<feature type="transmembrane region" description="Helical" evidence="6">
    <location>
        <begin position="99"/>
        <end position="124"/>
    </location>
</feature>
<evidence type="ECO:0000256" key="1">
    <source>
        <dbReference type="ARBA" id="ARBA00000085"/>
    </source>
</evidence>
<keyword evidence="4" id="KW-0808">Transferase</keyword>
<proteinExistence type="predicted"/>
<dbReference type="InterPro" id="IPR003594">
    <property type="entry name" value="HATPase_dom"/>
</dbReference>
<dbReference type="InterPro" id="IPR004358">
    <property type="entry name" value="Sig_transdc_His_kin-like_C"/>
</dbReference>
<keyword evidence="3" id="KW-0597">Phosphoprotein</keyword>
<evidence type="ECO:0000259" key="7">
    <source>
        <dbReference type="PROSITE" id="PS50109"/>
    </source>
</evidence>
<organism evidence="9 10">
    <name type="scientific">Dyadobacter frigoris</name>
    <dbReference type="NCBI Taxonomy" id="2576211"/>
    <lineage>
        <taxon>Bacteria</taxon>
        <taxon>Pseudomonadati</taxon>
        <taxon>Bacteroidota</taxon>
        <taxon>Cytophagia</taxon>
        <taxon>Cytophagales</taxon>
        <taxon>Spirosomataceae</taxon>
        <taxon>Dyadobacter</taxon>
    </lineage>
</organism>
<dbReference type="Pfam" id="PF08447">
    <property type="entry name" value="PAS_3"/>
    <property type="match status" value="1"/>
</dbReference>
<keyword evidence="6" id="KW-0472">Membrane</keyword>
<dbReference type="PANTHER" id="PTHR43304:SF1">
    <property type="entry name" value="PAC DOMAIN-CONTAINING PROTEIN"/>
    <property type="match status" value="1"/>
</dbReference>
<dbReference type="SMART" id="SM00086">
    <property type="entry name" value="PAC"/>
    <property type="match status" value="1"/>
</dbReference>
<comment type="caution">
    <text evidence="9">The sequence shown here is derived from an EMBL/GenBank/DDBJ whole genome shotgun (WGS) entry which is preliminary data.</text>
</comment>
<dbReference type="Pfam" id="PF25487">
    <property type="entry name" value="ETR1_N"/>
    <property type="match status" value="1"/>
</dbReference>
<dbReference type="SMART" id="SM00387">
    <property type="entry name" value="HATPase_c"/>
    <property type="match status" value="1"/>
</dbReference>
<dbReference type="Gene3D" id="1.10.287.130">
    <property type="match status" value="1"/>
</dbReference>
<dbReference type="EC" id="2.7.13.3" evidence="2"/>
<accession>A0A4U6D005</accession>
<dbReference type="InterPro" id="IPR036890">
    <property type="entry name" value="HATPase_C_sf"/>
</dbReference>
<dbReference type="InterPro" id="IPR001610">
    <property type="entry name" value="PAC"/>
</dbReference>
<evidence type="ECO:0000256" key="5">
    <source>
        <dbReference type="ARBA" id="ARBA00022777"/>
    </source>
</evidence>
<dbReference type="PROSITE" id="PS50109">
    <property type="entry name" value="HIS_KIN"/>
    <property type="match status" value="1"/>
</dbReference>
<evidence type="ECO:0000313" key="10">
    <source>
        <dbReference type="Proteomes" id="UP000304900"/>
    </source>
</evidence>
<keyword evidence="5" id="KW-0418">Kinase</keyword>
<dbReference type="AlphaFoldDB" id="A0A4U6D005"/>
<evidence type="ECO:0000313" key="9">
    <source>
        <dbReference type="EMBL" id="TKT89427.1"/>
    </source>
</evidence>
<feature type="transmembrane region" description="Helical" evidence="6">
    <location>
        <begin position="63"/>
        <end position="87"/>
    </location>
</feature>
<dbReference type="InterPro" id="IPR000700">
    <property type="entry name" value="PAS-assoc_C"/>
</dbReference>
<evidence type="ECO:0000256" key="6">
    <source>
        <dbReference type="SAM" id="Phobius"/>
    </source>
</evidence>
<reference evidence="9 10" key="1">
    <citation type="submission" date="2019-05" db="EMBL/GenBank/DDBJ databases">
        <title>Dyadobacter AR-3-8 sp. nov., isolated from arctic soil.</title>
        <authorList>
            <person name="Chaudhary D.K."/>
        </authorList>
    </citation>
    <scope>NUCLEOTIDE SEQUENCE [LARGE SCALE GENOMIC DNA]</scope>
    <source>
        <strain evidence="9 10">AR-3-8</strain>
    </source>
</reference>
<dbReference type="InterPro" id="IPR052162">
    <property type="entry name" value="Sensor_kinase/Photoreceptor"/>
</dbReference>
<dbReference type="EMBL" id="SZVO01000012">
    <property type="protein sequence ID" value="TKT89427.1"/>
    <property type="molecule type" value="Genomic_DNA"/>
</dbReference>
<evidence type="ECO:0000256" key="2">
    <source>
        <dbReference type="ARBA" id="ARBA00012438"/>
    </source>
</evidence>
<sequence length="536" mass="61609">MKPQDTALSKIPDCGPVCQTGHIHHPPSQAGLGEQISTFFIGILDTSNWPARWHCGTWSDFHGWLYIISDLLIWAAYFLIPIFLFRLVILRKDFPFPKVVWLFGAFIVLCGTTHFVDAIIFWWPVYRLSAFIRLLTALVSMTTVYVLYRILPNVLLLRSVKELEHEINERRLVEEKLAASEFLLSEAGHVGRVGGWELDVLTKKFNWSKTAYEIYGREEDYFIGPEESISFFIKPHQEILKQTLENAYKQGIGWDLELQLITPEQSKKWVRYYAKPLFDQSGNLVKMRGVIMDIDKYKTNEVALSKSVDLMAQQNSQLKSFTHILSHNLRNHSSNISMLSDIVDETTLDNNNTEIFQKIKHVSENLNETLNDLSTVIKIRDSYLPSQKLDFKTTTEKVLSVLDTGLIQSHAIVDMDFEVDTVLFPGIYLESIIMNLVSNGIKYKKEDEDLHIELKTYLDKNQITILEYTDNGVGIDLELHGEKVFGLYKTFHNHKDANGVGLFLIKNQIESQGGKITVESKPDKGTKFKITFYEKN</sequence>
<dbReference type="Gene3D" id="3.30.450.20">
    <property type="entry name" value="PAS domain"/>
    <property type="match status" value="1"/>
</dbReference>
<protein>
    <recommendedName>
        <fullName evidence="2">histidine kinase</fullName>
        <ecNumber evidence="2">2.7.13.3</ecNumber>
    </recommendedName>
</protein>
<name>A0A4U6D005_9BACT</name>
<dbReference type="InterPro" id="IPR005467">
    <property type="entry name" value="His_kinase_dom"/>
</dbReference>
<keyword evidence="6" id="KW-1133">Transmembrane helix</keyword>
<feature type="domain" description="PAC" evidence="8">
    <location>
        <begin position="254"/>
        <end position="306"/>
    </location>
</feature>
<feature type="transmembrane region" description="Helical" evidence="6">
    <location>
        <begin position="130"/>
        <end position="151"/>
    </location>
</feature>
<evidence type="ECO:0000256" key="3">
    <source>
        <dbReference type="ARBA" id="ARBA00022553"/>
    </source>
</evidence>
<dbReference type="PROSITE" id="PS50113">
    <property type="entry name" value="PAC"/>
    <property type="match status" value="1"/>
</dbReference>
<dbReference type="SUPFAM" id="SSF55785">
    <property type="entry name" value="PYP-like sensor domain (PAS domain)"/>
    <property type="match status" value="1"/>
</dbReference>
<evidence type="ECO:0000256" key="4">
    <source>
        <dbReference type="ARBA" id="ARBA00022679"/>
    </source>
</evidence>
<dbReference type="InterPro" id="IPR013655">
    <property type="entry name" value="PAS_fold_3"/>
</dbReference>
<dbReference type="CDD" id="cd00130">
    <property type="entry name" value="PAS"/>
    <property type="match status" value="1"/>
</dbReference>
<dbReference type="Gene3D" id="3.30.565.10">
    <property type="entry name" value="Histidine kinase-like ATPase, C-terminal domain"/>
    <property type="match status" value="1"/>
</dbReference>
<feature type="domain" description="Histidine kinase" evidence="7">
    <location>
        <begin position="324"/>
        <end position="536"/>
    </location>
</feature>
<dbReference type="RefSeq" id="WP_137342564.1">
    <property type="nucleotide sequence ID" value="NZ_SZVO01000012.1"/>
</dbReference>
<comment type="catalytic activity">
    <reaction evidence="1">
        <text>ATP + protein L-histidine = ADP + protein N-phospho-L-histidine.</text>
        <dbReference type="EC" id="2.7.13.3"/>
    </reaction>
</comment>
<dbReference type="InterPro" id="IPR035965">
    <property type="entry name" value="PAS-like_dom_sf"/>
</dbReference>
<dbReference type="Proteomes" id="UP000304900">
    <property type="component" value="Unassembled WGS sequence"/>
</dbReference>
<evidence type="ECO:0000259" key="8">
    <source>
        <dbReference type="PROSITE" id="PS50113"/>
    </source>
</evidence>
<dbReference type="GO" id="GO:0004673">
    <property type="term" value="F:protein histidine kinase activity"/>
    <property type="evidence" value="ECO:0007669"/>
    <property type="project" value="UniProtKB-EC"/>
</dbReference>
<dbReference type="InterPro" id="IPR058544">
    <property type="entry name" value="ETR1_N"/>
</dbReference>
<keyword evidence="6" id="KW-0812">Transmembrane</keyword>
<dbReference type="Pfam" id="PF02518">
    <property type="entry name" value="HATPase_c"/>
    <property type="match status" value="1"/>
</dbReference>
<gene>
    <name evidence="9" type="ORF">FDK13_24070</name>
</gene>
<dbReference type="SUPFAM" id="SSF55874">
    <property type="entry name" value="ATPase domain of HSP90 chaperone/DNA topoisomerase II/histidine kinase"/>
    <property type="match status" value="1"/>
</dbReference>
<dbReference type="PRINTS" id="PR00344">
    <property type="entry name" value="BCTRLSENSOR"/>
</dbReference>
<dbReference type="OrthoDB" id="890870at2"/>
<dbReference type="InterPro" id="IPR000014">
    <property type="entry name" value="PAS"/>
</dbReference>